<accession>A0A8C4QGG6</accession>
<keyword evidence="3" id="KW-1185">Reference proteome</keyword>
<keyword evidence="1" id="KW-0812">Transmembrane</keyword>
<feature type="transmembrane region" description="Helical" evidence="1">
    <location>
        <begin position="7"/>
        <end position="26"/>
    </location>
</feature>
<organism evidence="2 3">
    <name type="scientific">Eptatretus burgeri</name>
    <name type="common">Inshore hagfish</name>
    <dbReference type="NCBI Taxonomy" id="7764"/>
    <lineage>
        <taxon>Eukaryota</taxon>
        <taxon>Metazoa</taxon>
        <taxon>Chordata</taxon>
        <taxon>Craniata</taxon>
        <taxon>Vertebrata</taxon>
        <taxon>Cyclostomata</taxon>
        <taxon>Myxini</taxon>
        <taxon>Myxiniformes</taxon>
        <taxon>Myxinidae</taxon>
        <taxon>Eptatretinae</taxon>
        <taxon>Eptatretus</taxon>
    </lineage>
</organism>
<reference evidence="2" key="2">
    <citation type="submission" date="2025-09" db="UniProtKB">
        <authorList>
            <consortium name="Ensembl"/>
        </authorList>
    </citation>
    <scope>IDENTIFICATION</scope>
</reference>
<proteinExistence type="predicted"/>
<keyword evidence="1" id="KW-0472">Membrane</keyword>
<dbReference type="AlphaFoldDB" id="A0A8C4QGG6"/>
<keyword evidence="1" id="KW-1133">Transmembrane helix</keyword>
<sequence>MCRVIILFDLIHCLSFFLFPVCRFLLPISFQQTNRPVPVVYSLNTEFHLCNNDKVFLMDPSTAEMSLQEMDYKGSFSMGQTLFGRVLWNPKQNLDSAYRLVLEKVYLCTGRNGYVPFFDPTGTVYNEGPQYGCIQPNKNLKHRFMLLDRNHPEMEDHFFHDVPFHANFAGDVSEYQSMRDMPGMDGFLMKVDALYKVEAGHQWYLQAIYLIGPEFASPRLRRSLIYNAVAPRVHRDLVDARGKLMLHDSLIYDGGDESDTRNGTNMKMLQLEQTRTSQAVTAGIATGGGVAVFALAVALIVACMCLLHQRSSTKLAPKGVLNHTVKVVGGSDTGKLACEVGGTYMQPYRNINLLEKNEGVEFRSVTGVRVKQINLHVKVHNNLRDGTEV</sequence>
<reference evidence="2" key="1">
    <citation type="submission" date="2025-08" db="UniProtKB">
        <authorList>
            <consortium name="Ensembl"/>
        </authorList>
    </citation>
    <scope>IDENTIFICATION</scope>
</reference>
<name>A0A8C4QGG6_EPTBU</name>
<protein>
    <submittedName>
        <fullName evidence="2">Uncharacterized protein</fullName>
    </submittedName>
</protein>
<dbReference type="Proteomes" id="UP000694388">
    <property type="component" value="Unplaced"/>
</dbReference>
<dbReference type="GeneTree" id="ENSGT00940000163761"/>
<evidence type="ECO:0000313" key="2">
    <source>
        <dbReference type="Ensembl" id="ENSEBUP00000014433.1"/>
    </source>
</evidence>
<dbReference type="Ensembl" id="ENSEBUT00000015009.1">
    <property type="protein sequence ID" value="ENSEBUP00000014433.1"/>
    <property type="gene ID" value="ENSEBUG00000009089.1"/>
</dbReference>
<evidence type="ECO:0000313" key="3">
    <source>
        <dbReference type="Proteomes" id="UP000694388"/>
    </source>
</evidence>
<feature type="transmembrane region" description="Helical" evidence="1">
    <location>
        <begin position="282"/>
        <end position="307"/>
    </location>
</feature>
<evidence type="ECO:0000256" key="1">
    <source>
        <dbReference type="SAM" id="Phobius"/>
    </source>
</evidence>